<dbReference type="PROSITE" id="PS51371">
    <property type="entry name" value="CBS"/>
    <property type="match status" value="1"/>
</dbReference>
<keyword evidence="5" id="KW-1185">Reference proteome</keyword>
<dbReference type="SUPFAM" id="SSF54631">
    <property type="entry name" value="CBS-domain pair"/>
    <property type="match status" value="1"/>
</dbReference>
<evidence type="ECO:0000256" key="1">
    <source>
        <dbReference type="ARBA" id="ARBA00023122"/>
    </source>
</evidence>
<keyword evidence="1 2" id="KW-0129">CBS domain</keyword>
<dbReference type="Gene3D" id="3.10.580.10">
    <property type="entry name" value="CBS-domain"/>
    <property type="match status" value="1"/>
</dbReference>
<reference evidence="4 5" key="1">
    <citation type="submission" date="2024-10" db="EMBL/GenBank/DDBJ databases">
        <title>The Natural Products Discovery Center: Release of the First 8490 Sequenced Strains for Exploring Actinobacteria Biosynthetic Diversity.</title>
        <authorList>
            <person name="Kalkreuter E."/>
            <person name="Kautsar S.A."/>
            <person name="Yang D."/>
            <person name="Bader C.D."/>
            <person name="Teijaro C.N."/>
            <person name="Fluegel L."/>
            <person name="Davis C.M."/>
            <person name="Simpson J.R."/>
            <person name="Lauterbach L."/>
            <person name="Steele A.D."/>
            <person name="Gui C."/>
            <person name="Meng S."/>
            <person name="Li G."/>
            <person name="Viehrig K."/>
            <person name="Ye F."/>
            <person name="Su P."/>
            <person name="Kiefer A.F."/>
            <person name="Nichols A."/>
            <person name="Cepeda A.J."/>
            <person name="Yan W."/>
            <person name="Fan B."/>
            <person name="Jiang Y."/>
            <person name="Adhikari A."/>
            <person name="Zheng C.-J."/>
            <person name="Schuster L."/>
            <person name="Cowan T.M."/>
            <person name="Smanski M.J."/>
            <person name="Chevrette M.G."/>
            <person name="De Carvalho L.P.S."/>
            <person name="Shen B."/>
        </authorList>
    </citation>
    <scope>NUCLEOTIDE SEQUENCE [LARGE SCALE GENOMIC DNA]</scope>
    <source>
        <strain evidence="4 5">NPDC020602</strain>
    </source>
</reference>
<name>A0ABW7UE68_9ACTN</name>
<evidence type="ECO:0000313" key="4">
    <source>
        <dbReference type="EMBL" id="MFI1717013.1"/>
    </source>
</evidence>
<comment type="caution">
    <text evidence="4">The sequence shown here is derived from an EMBL/GenBank/DDBJ whole genome shotgun (WGS) entry which is preliminary data.</text>
</comment>
<dbReference type="PANTHER" id="PTHR43080:SF29">
    <property type="entry name" value="OS02G0818000 PROTEIN"/>
    <property type="match status" value="1"/>
</dbReference>
<dbReference type="EMBL" id="JBIRUI010000012">
    <property type="protein sequence ID" value="MFI1717013.1"/>
    <property type="molecule type" value="Genomic_DNA"/>
</dbReference>
<evidence type="ECO:0000256" key="2">
    <source>
        <dbReference type="PROSITE-ProRule" id="PRU00703"/>
    </source>
</evidence>
<organism evidence="4 5">
    <name type="scientific">Streptomyces litmocidini</name>
    <dbReference type="NCBI Taxonomy" id="67318"/>
    <lineage>
        <taxon>Bacteria</taxon>
        <taxon>Bacillati</taxon>
        <taxon>Actinomycetota</taxon>
        <taxon>Actinomycetes</taxon>
        <taxon>Kitasatosporales</taxon>
        <taxon>Streptomycetaceae</taxon>
        <taxon>Streptomyces</taxon>
    </lineage>
</organism>
<accession>A0ABW7UE68</accession>
<gene>
    <name evidence="4" type="ORF">ACH407_26000</name>
</gene>
<evidence type="ECO:0000313" key="5">
    <source>
        <dbReference type="Proteomes" id="UP001611339"/>
    </source>
</evidence>
<dbReference type="InterPro" id="IPR000644">
    <property type="entry name" value="CBS_dom"/>
</dbReference>
<sequence length="149" mass="16051">MRHRTVFEVMTHDVVTAAPQTPFKQSARLFAGNGASAVPVVDPGRRLLGPVPEADLLRSTAELPGLEGRWAGVRLLSQERGPPDAETADQLMTSPAVTARPHWNLAGTALTTHRKKVKRLCRSVDGAVALHESIEYAYEGLALGGEPPR</sequence>
<dbReference type="InterPro" id="IPR051257">
    <property type="entry name" value="Diverse_CBS-Domain"/>
</dbReference>
<protein>
    <submittedName>
        <fullName evidence="4">CBS domain-containing protein</fullName>
    </submittedName>
</protein>
<dbReference type="SMART" id="SM00116">
    <property type="entry name" value="CBS"/>
    <property type="match status" value="1"/>
</dbReference>
<dbReference type="InterPro" id="IPR046342">
    <property type="entry name" value="CBS_dom_sf"/>
</dbReference>
<dbReference type="Pfam" id="PF00571">
    <property type="entry name" value="CBS"/>
    <property type="match status" value="1"/>
</dbReference>
<dbReference type="PANTHER" id="PTHR43080">
    <property type="entry name" value="CBS DOMAIN-CONTAINING PROTEIN CBSX3, MITOCHONDRIAL"/>
    <property type="match status" value="1"/>
</dbReference>
<dbReference type="Proteomes" id="UP001611339">
    <property type="component" value="Unassembled WGS sequence"/>
</dbReference>
<proteinExistence type="predicted"/>
<evidence type="ECO:0000259" key="3">
    <source>
        <dbReference type="PROSITE" id="PS51371"/>
    </source>
</evidence>
<dbReference type="RefSeq" id="WP_398711272.1">
    <property type="nucleotide sequence ID" value="NZ_JBIRUI010000012.1"/>
</dbReference>
<feature type="domain" description="CBS" evidence="3">
    <location>
        <begin position="10"/>
        <end position="67"/>
    </location>
</feature>